<reference evidence="2 3" key="1">
    <citation type="submission" date="2018-03" db="EMBL/GenBank/DDBJ databases">
        <title>The ancient ancestry and fast evolution of plastids.</title>
        <authorList>
            <person name="Moore K.R."/>
            <person name="Magnabosco C."/>
            <person name="Momper L."/>
            <person name="Gold D.A."/>
            <person name="Bosak T."/>
            <person name="Fournier G.P."/>
        </authorList>
    </citation>
    <scope>NUCLEOTIDE SEQUENCE [LARGE SCALE GENOMIC DNA]</scope>
    <source>
        <strain evidence="2 3">CCALA 037</strain>
    </source>
</reference>
<dbReference type="PANTHER" id="PTHR35458:SF8">
    <property type="entry name" value="SLR0650 PROTEIN"/>
    <property type="match status" value="1"/>
</dbReference>
<accession>A0A2T1FGY1</accession>
<dbReference type="Proteomes" id="UP000238937">
    <property type="component" value="Unassembled WGS sequence"/>
</dbReference>
<dbReference type="AlphaFoldDB" id="A0A2T1FGY1"/>
<gene>
    <name evidence="2" type="ORF">C7B77_25740</name>
</gene>
<dbReference type="PANTHER" id="PTHR35458">
    <property type="entry name" value="SLR0755 PROTEIN"/>
    <property type="match status" value="1"/>
</dbReference>
<evidence type="ECO:0000259" key="1">
    <source>
        <dbReference type="Pfam" id="PF01936"/>
    </source>
</evidence>
<feature type="domain" description="NYN" evidence="1">
    <location>
        <begin position="79"/>
        <end position="218"/>
    </location>
</feature>
<keyword evidence="3" id="KW-1185">Reference proteome</keyword>
<evidence type="ECO:0000313" key="2">
    <source>
        <dbReference type="EMBL" id="PSB44265.1"/>
    </source>
</evidence>
<dbReference type="InterPro" id="IPR047140">
    <property type="entry name" value="LabA"/>
</dbReference>
<comment type="caution">
    <text evidence="2">The sequence shown here is derived from an EMBL/GenBank/DDBJ whole genome shotgun (WGS) entry which is preliminary data.</text>
</comment>
<evidence type="ECO:0000313" key="3">
    <source>
        <dbReference type="Proteomes" id="UP000238937"/>
    </source>
</evidence>
<dbReference type="Pfam" id="PF01936">
    <property type="entry name" value="NYN"/>
    <property type="match status" value="1"/>
</dbReference>
<dbReference type="EMBL" id="PVWO01000527">
    <property type="protein sequence ID" value="PSB44265.1"/>
    <property type="molecule type" value="Genomic_DNA"/>
</dbReference>
<protein>
    <recommendedName>
        <fullName evidence="1">NYN domain-containing protein</fullName>
    </recommendedName>
</protein>
<proteinExistence type="predicted"/>
<dbReference type="GO" id="GO:0004540">
    <property type="term" value="F:RNA nuclease activity"/>
    <property type="evidence" value="ECO:0007669"/>
    <property type="project" value="InterPro"/>
</dbReference>
<organism evidence="2 3">
    <name type="scientific">Chamaesiphon polymorphus CCALA 037</name>
    <dbReference type="NCBI Taxonomy" id="2107692"/>
    <lineage>
        <taxon>Bacteria</taxon>
        <taxon>Bacillati</taxon>
        <taxon>Cyanobacteriota</taxon>
        <taxon>Cyanophyceae</taxon>
        <taxon>Gomontiellales</taxon>
        <taxon>Chamaesiphonaceae</taxon>
        <taxon>Chamaesiphon</taxon>
    </lineage>
</organism>
<dbReference type="Gene3D" id="3.40.50.1010">
    <property type="entry name" value="5'-nuclease"/>
    <property type="match status" value="1"/>
</dbReference>
<name>A0A2T1FGY1_9CYAN</name>
<dbReference type="InterPro" id="IPR021139">
    <property type="entry name" value="NYN"/>
</dbReference>
<sequence>MGELTNQLEHQVLIQKTQLNLQVREIHKIQQLNHSHRSTIAAQAQEIVDYQTTIAQLNSLRAKEETKSNVIPIKQSTTHLLVDGNAMYFVEKELGKLDYQLIRKTLTQGANKVKCKFYLADTGSQSQKHFIAYLNQIGFEVLLFPMVDIGGGKYKTKGDDVQIAIDAVAAAPGDRVILCGGGDADFFPVVNRLKDKGIDFTVVAHLKTTGKALKQAAGSNLIDLSHILSCTA</sequence>